<keyword evidence="3" id="KW-1185">Reference proteome</keyword>
<reference evidence="2" key="1">
    <citation type="journal article" date="2014" name="Int. J. Syst. Evol. Microbiol.">
        <title>Complete genome sequence of Corynebacterium casei LMG S-19264T (=DSM 44701T), isolated from a smear-ripened cheese.</title>
        <authorList>
            <consortium name="US DOE Joint Genome Institute (JGI-PGF)"/>
            <person name="Walter F."/>
            <person name="Albersmeier A."/>
            <person name="Kalinowski J."/>
            <person name="Ruckert C."/>
        </authorList>
    </citation>
    <scope>NUCLEOTIDE SEQUENCE</scope>
    <source>
        <strain evidence="2">JCM 3051</strain>
    </source>
</reference>
<reference evidence="2" key="2">
    <citation type="submission" date="2020-09" db="EMBL/GenBank/DDBJ databases">
        <authorList>
            <person name="Sun Q."/>
            <person name="Ohkuma M."/>
        </authorList>
    </citation>
    <scope>NUCLEOTIDE SEQUENCE</scope>
    <source>
        <strain evidence="2">JCM 3051</strain>
    </source>
</reference>
<organism evidence="2 3">
    <name type="scientific">Promicromonospora citrea</name>
    <dbReference type="NCBI Taxonomy" id="43677"/>
    <lineage>
        <taxon>Bacteria</taxon>
        <taxon>Bacillati</taxon>
        <taxon>Actinomycetota</taxon>
        <taxon>Actinomycetes</taxon>
        <taxon>Micrococcales</taxon>
        <taxon>Promicromonosporaceae</taxon>
        <taxon>Promicromonospora</taxon>
    </lineage>
</organism>
<dbReference type="EMBL" id="BMPT01000027">
    <property type="protein sequence ID" value="GGM43692.1"/>
    <property type="molecule type" value="Genomic_DNA"/>
</dbReference>
<gene>
    <name evidence="2" type="ORF">GCM10010102_43950</name>
</gene>
<proteinExistence type="predicted"/>
<feature type="region of interest" description="Disordered" evidence="1">
    <location>
        <begin position="1"/>
        <end position="41"/>
    </location>
</feature>
<name>A0A8H9GPD9_9MICO</name>
<dbReference type="AlphaFoldDB" id="A0A8H9GPD9"/>
<protein>
    <submittedName>
        <fullName evidence="2">Uncharacterized protein</fullName>
    </submittedName>
</protein>
<evidence type="ECO:0000313" key="2">
    <source>
        <dbReference type="EMBL" id="GGM43692.1"/>
    </source>
</evidence>
<accession>A0A8H9GPD9</accession>
<evidence type="ECO:0000256" key="1">
    <source>
        <dbReference type="SAM" id="MobiDB-lite"/>
    </source>
</evidence>
<dbReference type="Proteomes" id="UP000655589">
    <property type="component" value="Unassembled WGS sequence"/>
</dbReference>
<comment type="caution">
    <text evidence="2">The sequence shown here is derived from an EMBL/GenBank/DDBJ whole genome shotgun (WGS) entry which is preliminary data.</text>
</comment>
<sequence length="217" mass="23122">MTNIPRLPKGSPDSAGGQFAPGPRDEAPVALEGTGVRPGGPAITAEFAPGTLQVVRPELLPATDPTMLVLQHNPHAWSWANATHENYWDKADAMKSRGVTMAARAGDLVPGDKVSLGPLLLQLSQDERYTIDADAARTTMAEVDQVLHRHFRSSGSSYAWISTDQGQFTLAFDAPVSFLPGRSERCERCGSHMPGSECTGGLCATCEDLAEAVGELH</sequence>
<evidence type="ECO:0000313" key="3">
    <source>
        <dbReference type="Proteomes" id="UP000655589"/>
    </source>
</evidence>